<keyword evidence="1" id="KW-0812">Transmembrane</keyword>
<feature type="transmembrane region" description="Helical" evidence="1">
    <location>
        <begin position="68"/>
        <end position="87"/>
    </location>
</feature>
<geneLocation type="chloroplast" evidence="2"/>
<feature type="transmembrane region" description="Helical" evidence="1">
    <location>
        <begin position="160"/>
        <end position="181"/>
    </location>
</feature>
<keyword evidence="1" id="KW-0472">Membrane</keyword>
<evidence type="ECO:0008006" key="3">
    <source>
        <dbReference type="Google" id="ProtNLM"/>
    </source>
</evidence>
<accession>A0AAU7YPQ6</accession>
<gene>
    <name evidence="2" type="primary">orf241</name>
</gene>
<keyword evidence="2" id="KW-0150">Chloroplast</keyword>
<protein>
    <recommendedName>
        <fullName evidence="3">Cobalt transport protein</fullName>
    </recommendedName>
</protein>
<keyword evidence="2" id="KW-0934">Plastid</keyword>
<dbReference type="AlphaFoldDB" id="A0AAU7YPQ6"/>
<evidence type="ECO:0000256" key="1">
    <source>
        <dbReference type="SAM" id="Phobius"/>
    </source>
</evidence>
<evidence type="ECO:0000313" key="2">
    <source>
        <dbReference type="EMBL" id="XCA55483.1"/>
    </source>
</evidence>
<name>A0AAU7YPQ6_9FLOR</name>
<keyword evidence="1" id="KW-1133">Transmembrane helix</keyword>
<sequence>MNLIESIVLHKYIYSPKNWLHNLKPHHKTYYLFMYLCIIQYSHFKYIAISVCLYLILVLYFKNINNNYIKILLYTLCILYILVYIIFLLKKSQFQTCITIISHIHYTIIYIYNKYILYLRILLLLIQYFLGINIIFMTTTYEDIIFSFLKLFKQHDNNKINNIIFISIFASQALESIGIKIKNILLSIKMKKITKLFRIKYYIYLTLKLIQDMYSDIYRISTVLYTRELNKSLLYITDIHK</sequence>
<reference evidence="2" key="1">
    <citation type="submission" date="2024-06" db="EMBL/GenBank/DDBJ databases">
        <title>The complete plastid genome and phylogenetic analysis of Gracilaria hainanensis.</title>
        <authorList>
            <person name="Tan H."/>
            <person name="Li N."/>
        </authorList>
    </citation>
    <scope>NUCLEOTIDE SEQUENCE</scope>
</reference>
<feature type="transmembrane region" description="Helical" evidence="1">
    <location>
        <begin position="32"/>
        <end position="61"/>
    </location>
</feature>
<dbReference type="EMBL" id="PP942170">
    <property type="protein sequence ID" value="XCA55483.1"/>
    <property type="molecule type" value="Genomic_DNA"/>
</dbReference>
<organism evidence="2">
    <name type="scientific">Gracilaria hainanensis</name>
    <dbReference type="NCBI Taxonomy" id="2871843"/>
    <lineage>
        <taxon>Eukaryota</taxon>
        <taxon>Rhodophyta</taxon>
        <taxon>Florideophyceae</taxon>
        <taxon>Rhodymeniophycidae</taxon>
        <taxon>Gracilariales</taxon>
        <taxon>Gracilariaceae</taxon>
        <taxon>Gracilaria</taxon>
    </lineage>
</organism>
<feature type="transmembrane region" description="Helical" evidence="1">
    <location>
        <begin position="119"/>
        <end position="140"/>
    </location>
</feature>
<proteinExistence type="predicted"/>